<dbReference type="SUPFAM" id="SSF103473">
    <property type="entry name" value="MFS general substrate transporter"/>
    <property type="match status" value="1"/>
</dbReference>
<proteinExistence type="predicted"/>
<feature type="transmembrane region" description="Helical" evidence="6">
    <location>
        <begin position="266"/>
        <end position="286"/>
    </location>
</feature>
<protein>
    <submittedName>
        <fullName evidence="8">MFS transporter</fullName>
    </submittedName>
</protein>
<dbReference type="InterPro" id="IPR011701">
    <property type="entry name" value="MFS"/>
</dbReference>
<organism evidence="8 9">
    <name type="scientific">Nocardia xishanensis</name>
    <dbReference type="NCBI Taxonomy" id="238964"/>
    <lineage>
        <taxon>Bacteria</taxon>
        <taxon>Bacillati</taxon>
        <taxon>Actinomycetota</taxon>
        <taxon>Actinomycetes</taxon>
        <taxon>Mycobacteriales</taxon>
        <taxon>Nocardiaceae</taxon>
        <taxon>Nocardia</taxon>
    </lineage>
</organism>
<feature type="transmembrane region" description="Helical" evidence="6">
    <location>
        <begin position="360"/>
        <end position="380"/>
    </location>
</feature>
<reference evidence="8 9" key="1">
    <citation type="submission" date="2024-10" db="EMBL/GenBank/DDBJ databases">
        <title>The Natural Products Discovery Center: Release of the First 8490 Sequenced Strains for Exploring Actinobacteria Biosynthetic Diversity.</title>
        <authorList>
            <person name="Kalkreuter E."/>
            <person name="Kautsar S.A."/>
            <person name="Yang D."/>
            <person name="Bader C.D."/>
            <person name="Teijaro C.N."/>
            <person name="Fluegel L."/>
            <person name="Davis C.M."/>
            <person name="Simpson J.R."/>
            <person name="Lauterbach L."/>
            <person name="Steele A.D."/>
            <person name="Gui C."/>
            <person name="Meng S."/>
            <person name="Li G."/>
            <person name="Viehrig K."/>
            <person name="Ye F."/>
            <person name="Su P."/>
            <person name="Kiefer A.F."/>
            <person name="Nichols A."/>
            <person name="Cepeda A.J."/>
            <person name="Yan W."/>
            <person name="Fan B."/>
            <person name="Jiang Y."/>
            <person name="Adhikari A."/>
            <person name="Zheng C.-J."/>
            <person name="Schuster L."/>
            <person name="Cowan T.M."/>
            <person name="Smanski M.J."/>
            <person name="Chevrette M.G."/>
            <person name="De Carvalho L.P.S."/>
            <person name="Shen B."/>
        </authorList>
    </citation>
    <scope>NUCLEOTIDE SEQUENCE [LARGE SCALE GENOMIC DNA]</scope>
    <source>
        <strain evidence="8 9">NPDC019275</strain>
    </source>
</reference>
<gene>
    <name evidence="8" type="ORF">ACH49W_30080</name>
</gene>
<feature type="transmembrane region" description="Helical" evidence="6">
    <location>
        <begin position="136"/>
        <end position="159"/>
    </location>
</feature>
<evidence type="ECO:0000313" key="9">
    <source>
        <dbReference type="Proteomes" id="UP001611415"/>
    </source>
</evidence>
<evidence type="ECO:0000256" key="5">
    <source>
        <dbReference type="ARBA" id="ARBA00023136"/>
    </source>
</evidence>
<evidence type="ECO:0000256" key="1">
    <source>
        <dbReference type="ARBA" id="ARBA00004651"/>
    </source>
</evidence>
<feature type="domain" description="Major facilitator superfamily (MFS) profile" evidence="7">
    <location>
        <begin position="12"/>
        <end position="383"/>
    </location>
</feature>
<dbReference type="PROSITE" id="PS50850">
    <property type="entry name" value="MFS"/>
    <property type="match status" value="1"/>
</dbReference>
<dbReference type="InterPro" id="IPR050189">
    <property type="entry name" value="MFS_Efflux_Transporters"/>
</dbReference>
<comment type="subcellular location">
    <subcellularLocation>
        <location evidence="1">Cell membrane</location>
        <topology evidence="1">Multi-pass membrane protein</topology>
    </subcellularLocation>
</comment>
<keyword evidence="3 6" id="KW-0812">Transmembrane</keyword>
<feature type="transmembrane region" description="Helical" evidence="6">
    <location>
        <begin position="327"/>
        <end position="348"/>
    </location>
</feature>
<dbReference type="Gene3D" id="1.20.1250.20">
    <property type="entry name" value="MFS general substrate transporter like domains"/>
    <property type="match status" value="1"/>
</dbReference>
<feature type="transmembrane region" description="Helical" evidence="6">
    <location>
        <begin position="78"/>
        <end position="97"/>
    </location>
</feature>
<evidence type="ECO:0000256" key="4">
    <source>
        <dbReference type="ARBA" id="ARBA00022989"/>
    </source>
</evidence>
<evidence type="ECO:0000313" key="8">
    <source>
        <dbReference type="EMBL" id="MFI2477645.1"/>
    </source>
</evidence>
<dbReference type="PANTHER" id="PTHR43124">
    <property type="entry name" value="PURINE EFFLUX PUMP PBUE"/>
    <property type="match status" value="1"/>
</dbReference>
<name>A0ABW7X9H5_9NOCA</name>
<keyword evidence="9" id="KW-1185">Reference proteome</keyword>
<accession>A0ABW7X9H5</accession>
<dbReference type="PANTHER" id="PTHR43124:SF3">
    <property type="entry name" value="CHLORAMPHENICOL EFFLUX PUMP RV0191"/>
    <property type="match status" value="1"/>
</dbReference>
<dbReference type="Proteomes" id="UP001611415">
    <property type="component" value="Unassembled WGS sequence"/>
</dbReference>
<keyword evidence="2" id="KW-1003">Cell membrane</keyword>
<feature type="transmembrane region" description="Helical" evidence="6">
    <location>
        <begin position="292"/>
        <end position="315"/>
    </location>
</feature>
<feature type="transmembrane region" description="Helical" evidence="6">
    <location>
        <begin position="165"/>
        <end position="185"/>
    </location>
</feature>
<feature type="transmembrane region" description="Helical" evidence="6">
    <location>
        <begin position="12"/>
        <end position="34"/>
    </location>
</feature>
<dbReference type="CDD" id="cd17473">
    <property type="entry name" value="MFS_arabinose_efflux_permease_like"/>
    <property type="match status" value="1"/>
</dbReference>
<dbReference type="InterPro" id="IPR036259">
    <property type="entry name" value="MFS_trans_sf"/>
</dbReference>
<dbReference type="PROSITE" id="PS00216">
    <property type="entry name" value="SUGAR_TRANSPORT_1"/>
    <property type="match status" value="1"/>
</dbReference>
<dbReference type="EMBL" id="JBIRYO010000027">
    <property type="protein sequence ID" value="MFI2477645.1"/>
    <property type="molecule type" value="Genomic_DNA"/>
</dbReference>
<evidence type="ECO:0000256" key="3">
    <source>
        <dbReference type="ARBA" id="ARBA00022692"/>
    </source>
</evidence>
<dbReference type="RefSeq" id="WP_364818577.1">
    <property type="nucleotide sequence ID" value="NZ_JBFAYM010000001.1"/>
</dbReference>
<feature type="transmembrane region" description="Helical" evidence="6">
    <location>
        <begin position="236"/>
        <end position="259"/>
    </location>
</feature>
<dbReference type="Pfam" id="PF07690">
    <property type="entry name" value="MFS_1"/>
    <property type="match status" value="1"/>
</dbReference>
<sequence>MTTAVHAPSRVAQATLLAAATLTIMAAAIIAPSLPAMAEVFDTADVLVRSALTVTSLAIAISAPLSGAVADRAGRRPLLLGSLALYAIAGTAGYFVSDLAVLLATRALLGVAVGGIMTAVSALITDWFDGPRRASFLGMQQAAASLGGVVFLPLAGVLADLDWKLPFWIYAVSALILPFAVLTIGEPARAATPTAAPGASRNSLRVYGIYALALVATLAFYMAPTQLPFLLIDFNVGPAVTGMVVAGSTLTGIVGALAFPALRSKVAPTTITTVSVGLLGLGWLVIGTAGSVALIVAGLLVGGIGVGLVVPNLNLRLADLAAQERRGQVLSGLVTGIFLGQFLSPLAVQPLIQTIGVARTFALIGVAMTVGAAMAALFTLQQNKNRKVA</sequence>
<feature type="transmembrane region" description="Helical" evidence="6">
    <location>
        <begin position="46"/>
        <end position="66"/>
    </location>
</feature>
<dbReference type="InterPro" id="IPR020846">
    <property type="entry name" value="MFS_dom"/>
</dbReference>
<comment type="caution">
    <text evidence="8">The sequence shown here is derived from an EMBL/GenBank/DDBJ whole genome shotgun (WGS) entry which is preliminary data.</text>
</comment>
<dbReference type="InterPro" id="IPR005829">
    <property type="entry name" value="Sugar_transporter_CS"/>
</dbReference>
<feature type="transmembrane region" description="Helical" evidence="6">
    <location>
        <begin position="103"/>
        <end position="124"/>
    </location>
</feature>
<feature type="transmembrane region" description="Helical" evidence="6">
    <location>
        <begin position="206"/>
        <end position="224"/>
    </location>
</feature>
<keyword evidence="5 6" id="KW-0472">Membrane</keyword>
<evidence type="ECO:0000256" key="2">
    <source>
        <dbReference type="ARBA" id="ARBA00022475"/>
    </source>
</evidence>
<evidence type="ECO:0000259" key="7">
    <source>
        <dbReference type="PROSITE" id="PS50850"/>
    </source>
</evidence>
<keyword evidence="4 6" id="KW-1133">Transmembrane helix</keyword>
<evidence type="ECO:0000256" key="6">
    <source>
        <dbReference type="SAM" id="Phobius"/>
    </source>
</evidence>